<dbReference type="NCBIfam" id="TIGR01885">
    <property type="entry name" value="Orn_aminotrans"/>
    <property type="match status" value="1"/>
</dbReference>
<dbReference type="GO" id="GO:0004587">
    <property type="term" value="F:ornithine aminotransferase activity"/>
    <property type="evidence" value="ECO:0007669"/>
    <property type="project" value="UniProtKB-EC"/>
</dbReference>
<dbReference type="PANTHER" id="PTHR11986">
    <property type="entry name" value="AMINOTRANSFERASE CLASS III"/>
    <property type="match status" value="1"/>
</dbReference>
<evidence type="ECO:0000256" key="4">
    <source>
        <dbReference type="ARBA" id="ARBA00022576"/>
    </source>
</evidence>
<dbReference type="InterPro" id="IPR015421">
    <property type="entry name" value="PyrdxlP-dep_Trfase_major"/>
</dbReference>
<gene>
    <name evidence="9" type="primary">rocD</name>
    <name evidence="9" type="ORF">EHQ17_17940</name>
</gene>
<evidence type="ECO:0000256" key="1">
    <source>
        <dbReference type="ARBA" id="ARBA00001933"/>
    </source>
</evidence>
<evidence type="ECO:0000256" key="2">
    <source>
        <dbReference type="ARBA" id="ARBA00004998"/>
    </source>
</evidence>
<evidence type="ECO:0000256" key="6">
    <source>
        <dbReference type="ARBA" id="ARBA00022898"/>
    </source>
</evidence>
<dbReference type="Gene3D" id="3.90.1150.10">
    <property type="entry name" value="Aspartate Aminotransferase, domain 1"/>
    <property type="match status" value="1"/>
</dbReference>
<dbReference type="AlphaFoldDB" id="A0A5F1Y5N3"/>
<dbReference type="EC" id="2.6.1.13" evidence="3"/>
<dbReference type="InterPro" id="IPR015424">
    <property type="entry name" value="PyrdxlP-dep_Trfase"/>
</dbReference>
<keyword evidence="5 9" id="KW-0808">Transferase</keyword>
<keyword evidence="10" id="KW-1185">Reference proteome</keyword>
<comment type="cofactor">
    <cofactor evidence="1">
        <name>pyridoxal 5'-phosphate</name>
        <dbReference type="ChEBI" id="CHEBI:597326"/>
    </cofactor>
</comment>
<reference evidence="9" key="1">
    <citation type="journal article" date="2019" name="PLoS Negl. Trop. Dis.">
        <title>Revisiting the worldwide diversity of Leptospira species in the environment.</title>
        <authorList>
            <person name="Vincent A.T."/>
            <person name="Schiettekatte O."/>
            <person name="Bourhy P."/>
            <person name="Veyrier F.J."/>
            <person name="Picardeau M."/>
        </authorList>
    </citation>
    <scope>NUCLEOTIDE SEQUENCE [LARGE SCALE GENOMIC DNA]</scope>
    <source>
        <strain evidence="9">201800299</strain>
    </source>
</reference>
<dbReference type="UniPathway" id="UPA00098">
    <property type="reaction ID" value="UER00358"/>
</dbReference>
<evidence type="ECO:0000313" key="10">
    <source>
        <dbReference type="Proteomes" id="UP000298277"/>
    </source>
</evidence>
<dbReference type="Pfam" id="PF00202">
    <property type="entry name" value="Aminotran_3"/>
    <property type="match status" value="1"/>
</dbReference>
<sequence>MSNGRDSFYYIQLEKKYGAFNYEPLPVVLDRGEGIYLFDVEGKRYFDFLSAYSAVNQGHCHPKLVRSLAEQAAKLTLTSRAFHNSMLGEYEEYVTRLLGYDRVLPMNTGVEASETSVKLCRKWGYQVKGIPENKAKILFASGNFWGRSLGAISASTDPLSRNEFGPFVPGFEIIPFNDVKALEKALQDPNVAGFMVEPIQGEAGVIVPDEGYLSACKDLCGSAKALLIFDEVQTGLGRTGRLLAGDYESVKPDILVLGKALSGGTIPVSAVLADDEVMLTLKPGEHGSTYGGNPLACAVAKRALEILTEENMIENSFLQGNVFRDRMDRLCSKYDEIEMVRGKGLLNAVEFTVKNGKSIAKEVCKKLMDLGVLCKTTHDHTIRFAPPLIIGRKEIDEVCDRIETAVEFCVDSVKK</sequence>
<evidence type="ECO:0000313" key="9">
    <source>
        <dbReference type="EMBL" id="TGK27975.1"/>
    </source>
</evidence>
<keyword evidence="6 8" id="KW-0663">Pyridoxal phosphate</keyword>
<dbReference type="InterPro" id="IPR015422">
    <property type="entry name" value="PyrdxlP-dep_Trfase_small"/>
</dbReference>
<dbReference type="Gene3D" id="3.40.640.10">
    <property type="entry name" value="Type I PLP-dependent aspartate aminotransferase-like (Major domain)"/>
    <property type="match status" value="1"/>
</dbReference>
<name>A0A5F1Y5N3_9LEPT</name>
<comment type="caution">
    <text evidence="9">The sequence shown here is derived from an EMBL/GenBank/DDBJ whole genome shotgun (WGS) entry which is preliminary data.</text>
</comment>
<dbReference type="InterPro" id="IPR050103">
    <property type="entry name" value="Class-III_PLP-dep_AT"/>
</dbReference>
<dbReference type="GO" id="GO:0030170">
    <property type="term" value="F:pyridoxal phosphate binding"/>
    <property type="evidence" value="ECO:0007669"/>
    <property type="project" value="InterPro"/>
</dbReference>
<dbReference type="GO" id="GO:0010121">
    <property type="term" value="P:L-arginine catabolic process to proline via ornithine"/>
    <property type="evidence" value="ECO:0007669"/>
    <property type="project" value="TreeGrafter"/>
</dbReference>
<dbReference type="SUPFAM" id="SSF53383">
    <property type="entry name" value="PLP-dependent transferases"/>
    <property type="match status" value="1"/>
</dbReference>
<evidence type="ECO:0000256" key="8">
    <source>
        <dbReference type="RuleBase" id="RU003560"/>
    </source>
</evidence>
<evidence type="ECO:0000256" key="3">
    <source>
        <dbReference type="ARBA" id="ARBA00012924"/>
    </source>
</evidence>
<dbReference type="EMBL" id="RQFA01000080">
    <property type="protein sequence ID" value="TGK27975.1"/>
    <property type="molecule type" value="Genomic_DNA"/>
</dbReference>
<organism evidence="9 10">
    <name type="scientific">Leptospira gomenensis</name>
    <dbReference type="NCBI Taxonomy" id="2484974"/>
    <lineage>
        <taxon>Bacteria</taxon>
        <taxon>Pseudomonadati</taxon>
        <taxon>Spirochaetota</taxon>
        <taxon>Spirochaetia</taxon>
        <taxon>Leptospirales</taxon>
        <taxon>Leptospiraceae</taxon>
        <taxon>Leptospira</taxon>
    </lineage>
</organism>
<comment type="similarity">
    <text evidence="8">Belongs to the class-III pyridoxal-phosphate-dependent aminotransferase family.</text>
</comment>
<dbReference type="GO" id="GO:0042802">
    <property type="term" value="F:identical protein binding"/>
    <property type="evidence" value="ECO:0007669"/>
    <property type="project" value="TreeGrafter"/>
</dbReference>
<protein>
    <recommendedName>
        <fullName evidence="3">ornithine aminotransferase</fullName>
        <ecNumber evidence="3">2.6.1.13</ecNumber>
    </recommendedName>
    <alternativeName>
        <fullName evidence="7">Ornithine--oxo-acid aminotransferase</fullName>
    </alternativeName>
</protein>
<dbReference type="RefSeq" id="WP_135593836.1">
    <property type="nucleotide sequence ID" value="NZ_RQEZ01000046.1"/>
</dbReference>
<dbReference type="GO" id="GO:0019544">
    <property type="term" value="P:L-arginine catabolic process to L-glutamate"/>
    <property type="evidence" value="ECO:0007669"/>
    <property type="project" value="TreeGrafter"/>
</dbReference>
<accession>A0A5F1Y5N3</accession>
<dbReference type="Proteomes" id="UP000298277">
    <property type="component" value="Unassembled WGS sequence"/>
</dbReference>
<evidence type="ECO:0000256" key="7">
    <source>
        <dbReference type="ARBA" id="ARBA00030587"/>
    </source>
</evidence>
<dbReference type="InterPro" id="IPR005814">
    <property type="entry name" value="Aminotrans_3"/>
</dbReference>
<dbReference type="GO" id="GO:0005737">
    <property type="term" value="C:cytoplasm"/>
    <property type="evidence" value="ECO:0007669"/>
    <property type="project" value="TreeGrafter"/>
</dbReference>
<keyword evidence="4 9" id="KW-0032">Aminotransferase</keyword>
<dbReference type="FunFam" id="3.40.640.10:FF:000011">
    <property type="entry name" value="Ornithine aminotransferase"/>
    <property type="match status" value="1"/>
</dbReference>
<evidence type="ECO:0000256" key="5">
    <source>
        <dbReference type="ARBA" id="ARBA00022679"/>
    </source>
</evidence>
<dbReference type="PROSITE" id="PS00600">
    <property type="entry name" value="AA_TRANSFER_CLASS_3"/>
    <property type="match status" value="1"/>
</dbReference>
<dbReference type="GO" id="GO:0055129">
    <property type="term" value="P:L-proline biosynthetic process"/>
    <property type="evidence" value="ECO:0007669"/>
    <property type="project" value="UniProtKB-UniPathway"/>
</dbReference>
<dbReference type="PIRSF" id="PIRSF000521">
    <property type="entry name" value="Transaminase_4ab_Lys_Orn"/>
    <property type="match status" value="1"/>
</dbReference>
<comment type="pathway">
    <text evidence="2">Amino-acid biosynthesis; L-proline biosynthesis; L-glutamate 5-semialdehyde from L-ornithine: step 1/1.</text>
</comment>
<dbReference type="InterPro" id="IPR049704">
    <property type="entry name" value="Aminotrans_3_PPA_site"/>
</dbReference>
<dbReference type="OrthoDB" id="9807885at2"/>
<proteinExistence type="inferred from homology"/>
<dbReference type="FunFam" id="3.90.1150.10:FF:000152">
    <property type="entry name" value="Ornithine aminotransferase"/>
    <property type="match status" value="1"/>
</dbReference>
<dbReference type="CDD" id="cd00610">
    <property type="entry name" value="OAT_like"/>
    <property type="match status" value="1"/>
</dbReference>
<dbReference type="InterPro" id="IPR010164">
    <property type="entry name" value="Orn_aminotrans"/>
</dbReference>
<dbReference type="PANTHER" id="PTHR11986:SF18">
    <property type="entry name" value="ORNITHINE AMINOTRANSFERASE, MITOCHONDRIAL"/>
    <property type="match status" value="1"/>
</dbReference>